<comment type="caution">
    <text evidence="5">Lacks conserved residue(s) required for the propagation of feature annotation.</text>
</comment>
<proteinExistence type="inferred from homology"/>
<sequence length="124" mass="14163">MFPYNWVSYILILSRKFPWNMLFLSIFVLAYSVVISFATLMYDADSIMQAAVLTFILSAVLMLFACQTRYDFTGWGPYLLVASIGLLIFGIFAIIFPNKVMIFLYSLIGAILVSFVMYIITFSI</sequence>
<gene>
    <name evidence="6" type="ORF">RF11_00540</name>
</gene>
<dbReference type="GO" id="GO:0016020">
    <property type="term" value="C:membrane"/>
    <property type="evidence" value="ECO:0007669"/>
    <property type="project" value="UniProtKB-SubCell"/>
</dbReference>
<dbReference type="OMA" id="MYDADSI"/>
<evidence type="ECO:0000256" key="2">
    <source>
        <dbReference type="ARBA" id="ARBA00022692"/>
    </source>
</evidence>
<dbReference type="InterPro" id="IPR006214">
    <property type="entry name" value="Bax_inhibitor_1-related"/>
</dbReference>
<dbReference type="AlphaFoldDB" id="A0A0C2JLM2"/>
<evidence type="ECO:0000256" key="5">
    <source>
        <dbReference type="RuleBase" id="RU004379"/>
    </source>
</evidence>
<organism evidence="6 7">
    <name type="scientific">Thelohanellus kitauei</name>
    <name type="common">Myxosporean</name>
    <dbReference type="NCBI Taxonomy" id="669202"/>
    <lineage>
        <taxon>Eukaryota</taxon>
        <taxon>Metazoa</taxon>
        <taxon>Cnidaria</taxon>
        <taxon>Myxozoa</taxon>
        <taxon>Myxosporea</taxon>
        <taxon>Bivalvulida</taxon>
        <taxon>Platysporina</taxon>
        <taxon>Myxobolidae</taxon>
        <taxon>Thelohanellus</taxon>
    </lineage>
</organism>
<comment type="similarity">
    <text evidence="5">Belongs to the BI1 family.</text>
</comment>
<feature type="transmembrane region" description="Helical" evidence="5">
    <location>
        <begin position="102"/>
        <end position="120"/>
    </location>
</feature>
<evidence type="ECO:0000256" key="1">
    <source>
        <dbReference type="ARBA" id="ARBA00004141"/>
    </source>
</evidence>
<dbReference type="PANTHER" id="PTHR23291">
    <property type="entry name" value="BAX INHIBITOR-RELATED"/>
    <property type="match status" value="1"/>
</dbReference>
<evidence type="ECO:0000256" key="4">
    <source>
        <dbReference type="ARBA" id="ARBA00023136"/>
    </source>
</evidence>
<dbReference type="Proteomes" id="UP000031668">
    <property type="component" value="Unassembled WGS sequence"/>
</dbReference>
<name>A0A0C2JLM2_THEKT</name>
<reference evidence="6 7" key="1">
    <citation type="journal article" date="2014" name="Genome Biol. Evol.">
        <title>The genome of the myxosporean Thelohanellus kitauei shows adaptations to nutrient acquisition within its fish host.</title>
        <authorList>
            <person name="Yang Y."/>
            <person name="Xiong J."/>
            <person name="Zhou Z."/>
            <person name="Huo F."/>
            <person name="Miao W."/>
            <person name="Ran C."/>
            <person name="Liu Y."/>
            <person name="Zhang J."/>
            <person name="Feng J."/>
            <person name="Wang M."/>
            <person name="Wang M."/>
            <person name="Wang L."/>
            <person name="Yao B."/>
        </authorList>
    </citation>
    <scope>NUCLEOTIDE SEQUENCE [LARGE SCALE GENOMIC DNA]</scope>
    <source>
        <strain evidence="6">Wuqing</strain>
    </source>
</reference>
<keyword evidence="4 5" id="KW-0472">Membrane</keyword>
<evidence type="ECO:0000313" key="7">
    <source>
        <dbReference type="Proteomes" id="UP000031668"/>
    </source>
</evidence>
<dbReference type="EMBL" id="JWZT01002102">
    <property type="protein sequence ID" value="KII70288.1"/>
    <property type="molecule type" value="Genomic_DNA"/>
</dbReference>
<feature type="transmembrane region" description="Helical" evidence="5">
    <location>
        <begin position="47"/>
        <end position="66"/>
    </location>
</feature>
<feature type="transmembrane region" description="Helical" evidence="5">
    <location>
        <begin position="21"/>
        <end position="41"/>
    </location>
</feature>
<keyword evidence="3 5" id="KW-1133">Transmembrane helix</keyword>
<keyword evidence="7" id="KW-1185">Reference proteome</keyword>
<evidence type="ECO:0000256" key="3">
    <source>
        <dbReference type="ARBA" id="ARBA00022989"/>
    </source>
</evidence>
<comment type="subcellular location">
    <subcellularLocation>
        <location evidence="1">Membrane</location>
        <topology evidence="1">Multi-pass membrane protein</topology>
    </subcellularLocation>
</comment>
<dbReference type="Pfam" id="PF01027">
    <property type="entry name" value="Bax1-I"/>
    <property type="match status" value="1"/>
</dbReference>
<dbReference type="PANTHER" id="PTHR23291:SF47">
    <property type="entry name" value="TRANSMEMBRANE BAX INHIBITOR MOTIF CONTAINING 7"/>
    <property type="match status" value="1"/>
</dbReference>
<accession>A0A0C2JLM2</accession>
<keyword evidence="2 5" id="KW-0812">Transmembrane</keyword>
<feature type="transmembrane region" description="Helical" evidence="5">
    <location>
        <begin position="78"/>
        <end position="96"/>
    </location>
</feature>
<protein>
    <submittedName>
        <fullName evidence="6">Protein lifeguard 1</fullName>
    </submittedName>
</protein>
<comment type="caution">
    <text evidence="6">The sequence shown here is derived from an EMBL/GenBank/DDBJ whole genome shotgun (WGS) entry which is preliminary data.</text>
</comment>
<dbReference type="OrthoDB" id="7933078at2759"/>
<evidence type="ECO:0000313" key="6">
    <source>
        <dbReference type="EMBL" id="KII70288.1"/>
    </source>
</evidence>